<evidence type="ECO:0000313" key="2">
    <source>
        <dbReference type="EMBL" id="CAG7726472.1"/>
    </source>
</evidence>
<keyword evidence="1" id="KW-0812">Transmembrane</keyword>
<dbReference type="EMBL" id="CAJVCH010135929">
    <property type="protein sequence ID" value="CAG7726472.1"/>
    <property type="molecule type" value="Genomic_DNA"/>
</dbReference>
<comment type="caution">
    <text evidence="2">The sequence shown here is derived from an EMBL/GenBank/DDBJ whole genome shotgun (WGS) entry which is preliminary data.</text>
</comment>
<keyword evidence="1" id="KW-0472">Membrane</keyword>
<feature type="transmembrane region" description="Helical" evidence="1">
    <location>
        <begin position="13"/>
        <end position="35"/>
    </location>
</feature>
<accession>A0A8J2JXL6</accession>
<proteinExistence type="predicted"/>
<dbReference type="Proteomes" id="UP000708208">
    <property type="component" value="Unassembled WGS sequence"/>
</dbReference>
<feature type="transmembrane region" description="Helical" evidence="1">
    <location>
        <begin position="47"/>
        <end position="70"/>
    </location>
</feature>
<name>A0A8J2JXL6_9HEXA</name>
<keyword evidence="3" id="KW-1185">Reference proteome</keyword>
<protein>
    <submittedName>
        <fullName evidence="2">Uncharacterized protein</fullName>
    </submittedName>
</protein>
<organism evidence="2 3">
    <name type="scientific">Allacma fusca</name>
    <dbReference type="NCBI Taxonomy" id="39272"/>
    <lineage>
        <taxon>Eukaryota</taxon>
        <taxon>Metazoa</taxon>
        <taxon>Ecdysozoa</taxon>
        <taxon>Arthropoda</taxon>
        <taxon>Hexapoda</taxon>
        <taxon>Collembola</taxon>
        <taxon>Symphypleona</taxon>
        <taxon>Sminthuridae</taxon>
        <taxon>Allacma</taxon>
    </lineage>
</organism>
<evidence type="ECO:0000256" key="1">
    <source>
        <dbReference type="SAM" id="Phobius"/>
    </source>
</evidence>
<evidence type="ECO:0000313" key="3">
    <source>
        <dbReference type="Proteomes" id="UP000708208"/>
    </source>
</evidence>
<feature type="transmembrane region" description="Helical" evidence="1">
    <location>
        <begin position="82"/>
        <end position="101"/>
    </location>
</feature>
<dbReference type="AlphaFoldDB" id="A0A8J2JXL6"/>
<sequence length="117" mass="13654">MCYFPDFYPDLQFIRGILLCWMVSGIFMDVVLLRGTYECKPGYLHMWLLYTCLEFATSVIIPPIAQIFLLGEHGNVNQPNHFVWFLWVTKEAGSIWIVHTLKIKLDANQRTCTKPLL</sequence>
<keyword evidence="1" id="KW-1133">Transmembrane helix</keyword>
<gene>
    <name evidence="2" type="ORF">AFUS01_LOCUS15384</name>
</gene>
<reference evidence="2" key="1">
    <citation type="submission" date="2021-06" db="EMBL/GenBank/DDBJ databases">
        <authorList>
            <person name="Hodson N. C."/>
            <person name="Mongue J. A."/>
            <person name="Jaron S. K."/>
        </authorList>
    </citation>
    <scope>NUCLEOTIDE SEQUENCE</scope>
</reference>